<dbReference type="InterPro" id="IPR042105">
    <property type="entry name" value="Ribosomal_bL31_sf"/>
</dbReference>
<feature type="binding site" evidence="7">
    <location>
        <position position="40"/>
    </location>
    <ligand>
        <name>Zn(2+)</name>
        <dbReference type="ChEBI" id="CHEBI:29105"/>
    </ligand>
</feature>
<evidence type="ECO:0000256" key="2">
    <source>
        <dbReference type="ARBA" id="ARBA00022730"/>
    </source>
</evidence>
<comment type="function">
    <text evidence="7">Binds the 23S rRNA.</text>
</comment>
<protein>
    <recommendedName>
        <fullName evidence="6 7">Large ribosomal subunit protein bL31</fullName>
    </recommendedName>
</protein>
<keyword evidence="2 7" id="KW-0699">rRNA-binding</keyword>
<evidence type="ECO:0000256" key="3">
    <source>
        <dbReference type="ARBA" id="ARBA00022884"/>
    </source>
</evidence>
<comment type="caution">
    <text evidence="8">The sequence shown here is derived from an EMBL/GenBank/DDBJ whole genome shotgun (WGS) entry which is preliminary data.</text>
</comment>
<accession>A0A2A4SVF7</accession>
<comment type="cofactor">
    <cofactor evidence="7">
        <name>Zn(2+)</name>
        <dbReference type="ChEBI" id="CHEBI:29105"/>
    </cofactor>
    <text evidence="7">Binds 1 zinc ion per subunit.</text>
</comment>
<dbReference type="Proteomes" id="UP000218113">
    <property type="component" value="Unassembled WGS sequence"/>
</dbReference>
<evidence type="ECO:0000256" key="1">
    <source>
        <dbReference type="ARBA" id="ARBA00009296"/>
    </source>
</evidence>
<dbReference type="HAMAP" id="MF_00501">
    <property type="entry name" value="Ribosomal_bL31_1"/>
    <property type="match status" value="1"/>
</dbReference>
<reference evidence="9" key="1">
    <citation type="submission" date="2017-08" db="EMBL/GenBank/DDBJ databases">
        <title>A dynamic microbial community with high functional redundancy inhabits the cold, oxic subseafloor aquifer.</title>
        <authorList>
            <person name="Tully B.J."/>
            <person name="Wheat C.G."/>
            <person name="Glazer B.T."/>
            <person name="Huber J.A."/>
        </authorList>
    </citation>
    <scope>NUCLEOTIDE SEQUENCE [LARGE SCALE GENOMIC DNA]</scope>
</reference>
<organism evidence="8 9">
    <name type="scientific">SAR324 cluster bacterium</name>
    <dbReference type="NCBI Taxonomy" id="2024889"/>
    <lineage>
        <taxon>Bacteria</taxon>
        <taxon>Deltaproteobacteria</taxon>
        <taxon>SAR324 cluster</taxon>
    </lineage>
</organism>
<comment type="similarity">
    <text evidence="1 7">Belongs to the bacterial ribosomal protein bL31 family. Type A subfamily.</text>
</comment>
<dbReference type="InterPro" id="IPR002150">
    <property type="entry name" value="Ribosomal_bL31"/>
</dbReference>
<sequence length="70" mass="7819">MKPSIHPKYVATTYKCACGAEFEFGSTLGGVIKLDVCSNCHPIYTGKEKLMDTAGRIERFKKKYQKVEAT</sequence>
<dbReference type="Gene3D" id="4.10.830.30">
    <property type="entry name" value="Ribosomal protein L31"/>
    <property type="match status" value="1"/>
</dbReference>
<keyword evidence="3 7" id="KW-0694">RNA-binding</keyword>
<evidence type="ECO:0000313" key="9">
    <source>
        <dbReference type="Proteomes" id="UP000218113"/>
    </source>
</evidence>
<feature type="binding site" evidence="7">
    <location>
        <position position="18"/>
    </location>
    <ligand>
        <name>Zn(2+)</name>
        <dbReference type="ChEBI" id="CHEBI:29105"/>
    </ligand>
</feature>
<dbReference type="InterPro" id="IPR027491">
    <property type="entry name" value="Ribosomal_bL31_A"/>
</dbReference>
<keyword evidence="7" id="KW-0862">Zinc</keyword>
<name>A0A2A4SVF7_9DELT</name>
<dbReference type="SUPFAM" id="SSF143800">
    <property type="entry name" value="L28p-like"/>
    <property type="match status" value="1"/>
</dbReference>
<dbReference type="PANTHER" id="PTHR33280">
    <property type="entry name" value="50S RIBOSOMAL PROTEIN L31, CHLOROPLASTIC"/>
    <property type="match status" value="1"/>
</dbReference>
<comment type="subunit">
    <text evidence="7">Part of the 50S ribosomal subunit.</text>
</comment>
<dbReference type="PRINTS" id="PR01249">
    <property type="entry name" value="RIBOSOMALL31"/>
</dbReference>
<dbReference type="PANTHER" id="PTHR33280:SF1">
    <property type="entry name" value="LARGE RIBOSOMAL SUBUNIT PROTEIN BL31C"/>
    <property type="match status" value="1"/>
</dbReference>
<evidence type="ECO:0000313" key="8">
    <source>
        <dbReference type="EMBL" id="PCI25238.1"/>
    </source>
</evidence>
<dbReference type="GO" id="GO:0003735">
    <property type="term" value="F:structural constituent of ribosome"/>
    <property type="evidence" value="ECO:0007669"/>
    <property type="project" value="InterPro"/>
</dbReference>
<keyword evidence="5 7" id="KW-0687">Ribonucleoprotein</keyword>
<dbReference type="AlphaFoldDB" id="A0A2A4SVF7"/>
<dbReference type="Pfam" id="PF01197">
    <property type="entry name" value="Ribosomal_L31"/>
    <property type="match status" value="1"/>
</dbReference>
<proteinExistence type="inferred from homology"/>
<evidence type="ECO:0000256" key="4">
    <source>
        <dbReference type="ARBA" id="ARBA00022980"/>
    </source>
</evidence>
<dbReference type="GO" id="GO:0006412">
    <property type="term" value="P:translation"/>
    <property type="evidence" value="ECO:0007669"/>
    <property type="project" value="UniProtKB-UniRule"/>
</dbReference>
<dbReference type="NCBIfam" id="NF000612">
    <property type="entry name" value="PRK00019.1"/>
    <property type="match status" value="1"/>
</dbReference>
<keyword evidence="4 7" id="KW-0689">Ribosomal protein</keyword>
<dbReference type="EMBL" id="NVSR01000115">
    <property type="protein sequence ID" value="PCI25238.1"/>
    <property type="molecule type" value="Genomic_DNA"/>
</dbReference>
<dbReference type="GO" id="GO:0046872">
    <property type="term" value="F:metal ion binding"/>
    <property type="evidence" value="ECO:0007669"/>
    <property type="project" value="UniProtKB-KW"/>
</dbReference>
<dbReference type="GO" id="GO:1990904">
    <property type="term" value="C:ribonucleoprotein complex"/>
    <property type="evidence" value="ECO:0007669"/>
    <property type="project" value="UniProtKB-KW"/>
</dbReference>
<keyword evidence="7" id="KW-0479">Metal-binding</keyword>
<dbReference type="GO" id="GO:0005840">
    <property type="term" value="C:ribosome"/>
    <property type="evidence" value="ECO:0007669"/>
    <property type="project" value="UniProtKB-KW"/>
</dbReference>
<feature type="binding site" evidence="7">
    <location>
        <position position="16"/>
    </location>
    <ligand>
        <name>Zn(2+)</name>
        <dbReference type="ChEBI" id="CHEBI:29105"/>
    </ligand>
</feature>
<evidence type="ECO:0000256" key="5">
    <source>
        <dbReference type="ARBA" id="ARBA00023274"/>
    </source>
</evidence>
<evidence type="ECO:0000256" key="6">
    <source>
        <dbReference type="ARBA" id="ARBA00035687"/>
    </source>
</evidence>
<dbReference type="InterPro" id="IPR034704">
    <property type="entry name" value="Ribosomal_bL28/bL31-like_sf"/>
</dbReference>
<gene>
    <name evidence="7" type="primary">rpmE</name>
    <name evidence="8" type="ORF">COB67_10870</name>
</gene>
<feature type="binding site" evidence="7">
    <location>
        <position position="37"/>
    </location>
    <ligand>
        <name>Zn(2+)</name>
        <dbReference type="ChEBI" id="CHEBI:29105"/>
    </ligand>
</feature>
<evidence type="ECO:0000256" key="7">
    <source>
        <dbReference type="HAMAP-Rule" id="MF_00501"/>
    </source>
</evidence>
<dbReference type="NCBIfam" id="TIGR00105">
    <property type="entry name" value="L31"/>
    <property type="match status" value="1"/>
</dbReference>
<dbReference type="GO" id="GO:0019843">
    <property type="term" value="F:rRNA binding"/>
    <property type="evidence" value="ECO:0007669"/>
    <property type="project" value="UniProtKB-KW"/>
</dbReference>